<evidence type="ECO:0000313" key="10">
    <source>
        <dbReference type="EMBL" id="QDU87475.1"/>
    </source>
</evidence>
<dbReference type="SUPFAM" id="SSF49785">
    <property type="entry name" value="Galactose-binding domain-like"/>
    <property type="match status" value="1"/>
</dbReference>
<evidence type="ECO:0000256" key="3">
    <source>
        <dbReference type="ARBA" id="ARBA00012756"/>
    </source>
</evidence>
<dbReference type="InterPro" id="IPR032312">
    <property type="entry name" value="LacZ_4"/>
</dbReference>
<feature type="domain" description="Beta galactosidase small chain/" evidence="9">
    <location>
        <begin position="753"/>
        <end position="1026"/>
    </location>
</feature>
<dbReference type="AlphaFoldDB" id="A0A518D7P7"/>
<evidence type="ECO:0000256" key="8">
    <source>
        <dbReference type="SAM" id="SignalP"/>
    </source>
</evidence>
<dbReference type="SUPFAM" id="SSF74650">
    <property type="entry name" value="Galactose mutarotase-like"/>
    <property type="match status" value="1"/>
</dbReference>
<dbReference type="GO" id="GO:0030246">
    <property type="term" value="F:carbohydrate binding"/>
    <property type="evidence" value="ECO:0007669"/>
    <property type="project" value="InterPro"/>
</dbReference>
<dbReference type="EMBL" id="CP036291">
    <property type="protein sequence ID" value="QDU87475.1"/>
    <property type="molecule type" value="Genomic_DNA"/>
</dbReference>
<evidence type="ECO:0000256" key="2">
    <source>
        <dbReference type="ARBA" id="ARBA00007401"/>
    </source>
</evidence>
<dbReference type="RefSeq" id="WP_145281435.1">
    <property type="nucleotide sequence ID" value="NZ_CP036291.1"/>
</dbReference>
<dbReference type="InterPro" id="IPR011013">
    <property type="entry name" value="Gal_mutarotase_sf_dom"/>
</dbReference>
<organism evidence="10 11">
    <name type="scientific">Pirellulimonas nuda</name>
    <dbReference type="NCBI Taxonomy" id="2528009"/>
    <lineage>
        <taxon>Bacteria</taxon>
        <taxon>Pseudomonadati</taxon>
        <taxon>Planctomycetota</taxon>
        <taxon>Planctomycetia</taxon>
        <taxon>Pirellulales</taxon>
        <taxon>Lacipirellulaceae</taxon>
        <taxon>Pirellulimonas</taxon>
    </lineage>
</organism>
<dbReference type="SUPFAM" id="SSF49303">
    <property type="entry name" value="beta-Galactosidase/glucuronidase domain"/>
    <property type="match status" value="2"/>
</dbReference>
<dbReference type="PANTHER" id="PTHR46323">
    <property type="entry name" value="BETA-GALACTOSIDASE"/>
    <property type="match status" value="1"/>
</dbReference>
<dbReference type="InterPro" id="IPR017853">
    <property type="entry name" value="GH"/>
</dbReference>
<evidence type="ECO:0000256" key="4">
    <source>
        <dbReference type="ARBA" id="ARBA00022801"/>
    </source>
</evidence>
<evidence type="ECO:0000256" key="7">
    <source>
        <dbReference type="RuleBase" id="RU361154"/>
    </source>
</evidence>
<dbReference type="Gene3D" id="3.20.20.80">
    <property type="entry name" value="Glycosidases"/>
    <property type="match status" value="1"/>
</dbReference>
<dbReference type="GO" id="GO:0005990">
    <property type="term" value="P:lactose catabolic process"/>
    <property type="evidence" value="ECO:0007669"/>
    <property type="project" value="TreeGrafter"/>
</dbReference>
<reference evidence="10 11" key="1">
    <citation type="submission" date="2019-02" db="EMBL/GenBank/DDBJ databases">
        <title>Deep-cultivation of Planctomycetes and their phenomic and genomic characterization uncovers novel biology.</title>
        <authorList>
            <person name="Wiegand S."/>
            <person name="Jogler M."/>
            <person name="Boedeker C."/>
            <person name="Pinto D."/>
            <person name="Vollmers J."/>
            <person name="Rivas-Marin E."/>
            <person name="Kohn T."/>
            <person name="Peeters S.H."/>
            <person name="Heuer A."/>
            <person name="Rast P."/>
            <person name="Oberbeckmann S."/>
            <person name="Bunk B."/>
            <person name="Jeske O."/>
            <person name="Meyerdierks A."/>
            <person name="Storesund J.E."/>
            <person name="Kallscheuer N."/>
            <person name="Luecker S."/>
            <person name="Lage O.M."/>
            <person name="Pohl T."/>
            <person name="Merkel B.J."/>
            <person name="Hornburger P."/>
            <person name="Mueller R.-W."/>
            <person name="Bruemmer F."/>
            <person name="Labrenz M."/>
            <person name="Spormann A.M."/>
            <person name="Op den Camp H."/>
            <person name="Overmann J."/>
            <person name="Amann R."/>
            <person name="Jetten M.S.M."/>
            <person name="Mascher T."/>
            <person name="Medema M.H."/>
            <person name="Devos D.P."/>
            <person name="Kaster A.-K."/>
            <person name="Ovreas L."/>
            <person name="Rohde M."/>
            <person name="Galperin M.Y."/>
            <person name="Jogler C."/>
        </authorList>
    </citation>
    <scope>NUCLEOTIDE SEQUENCE [LARGE SCALE GENOMIC DNA]</scope>
    <source>
        <strain evidence="10 11">Pla175</strain>
    </source>
</reference>
<dbReference type="Gene3D" id="2.60.40.10">
    <property type="entry name" value="Immunoglobulins"/>
    <property type="match status" value="2"/>
</dbReference>
<accession>A0A518D7P7</accession>
<sequence length="1043" mass="118290" precursor="true">MKTPCCLTFSLLCVLTLSASAQNDWENPRVFAVNKEPPHATFLPYPSVEAALAGDLEKNPLYKSLNGEWDFRWVKLPSLVPEGFWKPDFDAQGFLPIKVPANWQMEGYDYPVYSNVNYPFPPNPPKVGQRYNPCGLYRKTFELPADWDGKQVFLHFDGVKSAFYLWVNGQKVGYSQDSMTPAEFNVTKYLNPGKNLIAVQVIRWSDGSYLEDQDMWRMSGIYRDVYMVARPETYIRDVFFTTDLDDKYQNAEVRCLVEKEGFDNDNAAQVEVRLVDSGGEDRLATPRRLEPPSQSEELRARISNPKLWTDETPNLYKLAVALKDADGKTLEAVAINVGFREFEIKDGKLLLNGKPILLKGVNRHEHDPDHGRAIPYERMVEDVKLLKQNNFNAVRTSHYPDHPAWYDLCDQYGILVMDEANMESHEYRARGPGGGGSLPGNREEWFDASVARMEAVVHRDKNHPSVVFWSLGNEAGTGKTFKLMREAALAIDKSRPIHYQDGNEHADVLGLFYPSPDDLKKRASSNEQRPIVLTEYAHAMGNSMGNFQDYWDVMEQDNHLVGGYIWDWVDQGLRRRTLRDEEYFAYGGDFGDKPNDSNFCINGLVQPDRKPNPHLHEVKKVQQFVKVRPVEGENGVVEVTNGYFHRNLGFLKPKWELIADGKQLASGELSPLDLEPGETGKLEVPLSLPDPGAYGELMLNLRFALAEDEPWADAGFVVAEAQTPIAYKSKTPDAVSGDVVGAVNLSEDDGHVYAKGTGFQIRFNKQTGALDEWRRDGQKIVISPLEPNFWRAQVDNEWDASNPNNMPREMFVWRDAQVGRKLESFQKKQVADGHARLTAKLRLPVWNAAYTNTYDVYGNGDVVVSATLDGPKELPELLRFGMRLGVPGWMDRAAWHGRGPFESYPDRKTAALVGRYEMPVADLHFPYVRPQENGNRTDVRWFALTNRQGRGLAVVGQPLVQAGASRYTQENLMSAAHDYELKNNWFTTLYIDGVQRGVGGQNSWGQKPLDKYRPRESHYEYTFRLTPLLEGGAPEDVALRSYK</sequence>
<dbReference type="InterPro" id="IPR008979">
    <property type="entry name" value="Galactose-bd-like_sf"/>
</dbReference>
<dbReference type="SMART" id="SM01038">
    <property type="entry name" value="Bgal_small_N"/>
    <property type="match status" value="1"/>
</dbReference>
<evidence type="ECO:0000313" key="11">
    <source>
        <dbReference type="Proteomes" id="UP000317429"/>
    </source>
</evidence>
<dbReference type="Pfam" id="PF00703">
    <property type="entry name" value="Glyco_hydro_2"/>
    <property type="match status" value="1"/>
</dbReference>
<name>A0A518D7P7_9BACT</name>
<dbReference type="InterPro" id="IPR023230">
    <property type="entry name" value="Glyco_hydro_2_CS"/>
</dbReference>
<dbReference type="InterPro" id="IPR014718">
    <property type="entry name" value="GH-type_carb-bd"/>
</dbReference>
<dbReference type="InterPro" id="IPR023232">
    <property type="entry name" value="Glyco_hydro_2_AS"/>
</dbReference>
<dbReference type="InterPro" id="IPR050347">
    <property type="entry name" value="Bact_Beta-galactosidase"/>
</dbReference>
<dbReference type="Pfam" id="PF02929">
    <property type="entry name" value="Bgal_small_N"/>
    <property type="match status" value="1"/>
</dbReference>
<keyword evidence="5 7" id="KW-0326">Glycosidase</keyword>
<proteinExistence type="inferred from homology"/>
<dbReference type="InterPro" id="IPR006102">
    <property type="entry name" value="Ig-like_GH2"/>
</dbReference>
<dbReference type="InterPro" id="IPR006103">
    <property type="entry name" value="Glyco_hydro_2_cat"/>
</dbReference>
<protein>
    <recommendedName>
        <fullName evidence="3 7">Beta-galactosidase</fullName>
        <ecNumber evidence="3 7">3.2.1.23</ecNumber>
    </recommendedName>
    <alternativeName>
        <fullName evidence="6 7">Lactase</fullName>
    </alternativeName>
</protein>
<dbReference type="GO" id="GO:0009341">
    <property type="term" value="C:beta-galactosidase complex"/>
    <property type="evidence" value="ECO:0007669"/>
    <property type="project" value="InterPro"/>
</dbReference>
<dbReference type="PROSITE" id="PS00608">
    <property type="entry name" value="GLYCOSYL_HYDROL_F2_2"/>
    <property type="match status" value="1"/>
</dbReference>
<dbReference type="InterPro" id="IPR036156">
    <property type="entry name" value="Beta-gal/glucu_dom_sf"/>
</dbReference>
<dbReference type="Gene3D" id="2.70.98.10">
    <property type="match status" value="1"/>
</dbReference>
<evidence type="ECO:0000259" key="9">
    <source>
        <dbReference type="SMART" id="SM01038"/>
    </source>
</evidence>
<comment type="catalytic activity">
    <reaction evidence="1 7">
        <text>Hydrolysis of terminal non-reducing beta-D-galactose residues in beta-D-galactosides.</text>
        <dbReference type="EC" id="3.2.1.23"/>
    </reaction>
</comment>
<feature type="chain" id="PRO_5022009035" description="Beta-galactosidase" evidence="8">
    <location>
        <begin position="22"/>
        <end position="1043"/>
    </location>
</feature>
<dbReference type="PRINTS" id="PR00132">
    <property type="entry name" value="GLHYDRLASE2"/>
</dbReference>
<keyword evidence="8" id="KW-0732">Signal</keyword>
<dbReference type="InterPro" id="IPR006104">
    <property type="entry name" value="Glyco_hydro_2_N"/>
</dbReference>
<dbReference type="EC" id="3.2.1.23" evidence="3 7"/>
<keyword evidence="4 7" id="KW-0378">Hydrolase</keyword>
<dbReference type="KEGG" id="pnd:Pla175_08370"/>
<dbReference type="InterPro" id="IPR013783">
    <property type="entry name" value="Ig-like_fold"/>
</dbReference>
<dbReference type="Pfam" id="PF16353">
    <property type="entry name" value="LacZ_4"/>
    <property type="match status" value="1"/>
</dbReference>
<dbReference type="Pfam" id="PF02837">
    <property type="entry name" value="Glyco_hydro_2_N"/>
    <property type="match status" value="1"/>
</dbReference>
<dbReference type="OrthoDB" id="9762066at2"/>
<evidence type="ECO:0000256" key="5">
    <source>
        <dbReference type="ARBA" id="ARBA00023295"/>
    </source>
</evidence>
<dbReference type="InterPro" id="IPR006101">
    <property type="entry name" value="Glyco_hydro_2"/>
</dbReference>
<dbReference type="SUPFAM" id="SSF51445">
    <property type="entry name" value="(Trans)glycosidases"/>
    <property type="match status" value="1"/>
</dbReference>
<feature type="signal peptide" evidence="8">
    <location>
        <begin position="1"/>
        <end position="21"/>
    </location>
</feature>
<gene>
    <name evidence="10" type="primary">lacZ_1</name>
    <name evidence="10" type="ORF">Pla175_08370</name>
</gene>
<evidence type="ECO:0000256" key="1">
    <source>
        <dbReference type="ARBA" id="ARBA00001412"/>
    </source>
</evidence>
<dbReference type="InterPro" id="IPR004199">
    <property type="entry name" value="B-gal_small/dom_5"/>
</dbReference>
<dbReference type="Proteomes" id="UP000317429">
    <property type="component" value="Chromosome"/>
</dbReference>
<dbReference type="Pfam" id="PF02836">
    <property type="entry name" value="Glyco_hydro_2_C"/>
    <property type="match status" value="1"/>
</dbReference>
<keyword evidence="11" id="KW-1185">Reference proteome</keyword>
<dbReference type="PROSITE" id="PS00719">
    <property type="entry name" value="GLYCOSYL_HYDROL_F2_1"/>
    <property type="match status" value="1"/>
</dbReference>
<comment type="similarity">
    <text evidence="2 7">Belongs to the glycosyl hydrolase 2 family.</text>
</comment>
<dbReference type="PANTHER" id="PTHR46323:SF2">
    <property type="entry name" value="BETA-GALACTOSIDASE"/>
    <property type="match status" value="1"/>
</dbReference>
<dbReference type="Gene3D" id="2.60.120.260">
    <property type="entry name" value="Galactose-binding domain-like"/>
    <property type="match status" value="1"/>
</dbReference>
<dbReference type="GO" id="GO:0004565">
    <property type="term" value="F:beta-galactosidase activity"/>
    <property type="evidence" value="ECO:0007669"/>
    <property type="project" value="UniProtKB-EC"/>
</dbReference>
<evidence type="ECO:0000256" key="6">
    <source>
        <dbReference type="ARBA" id="ARBA00032230"/>
    </source>
</evidence>